<organism evidence="6 7">
    <name type="scientific">Marinobacter daepoensis</name>
    <dbReference type="NCBI Taxonomy" id="262077"/>
    <lineage>
        <taxon>Bacteria</taxon>
        <taxon>Pseudomonadati</taxon>
        <taxon>Pseudomonadota</taxon>
        <taxon>Gammaproteobacteria</taxon>
        <taxon>Pseudomonadales</taxon>
        <taxon>Marinobacteraceae</taxon>
        <taxon>Marinobacter</taxon>
    </lineage>
</organism>
<protein>
    <submittedName>
        <fullName evidence="6">TolC family protein</fullName>
    </submittedName>
</protein>
<keyword evidence="3" id="KW-0998">Cell outer membrane</keyword>
<feature type="signal peptide" evidence="4">
    <location>
        <begin position="1"/>
        <end position="20"/>
    </location>
</feature>
<dbReference type="PANTHER" id="PTHR30203">
    <property type="entry name" value="OUTER MEMBRANE CATION EFFLUX PROTEIN"/>
    <property type="match status" value="1"/>
</dbReference>
<sequence length="478" mass="51846">MHLRSLTLLSILLLSGCASFEPQPIEYEMETPGSWAIESGAAQSVGTRWWEGFHDPRLNQLVDRALANNPTLAVTAQSIRQADLQLKNAGAALLPSIEASGNTGKQTSKAPGMERQSGGTSSLGLSVSYELDFWGRLTAAEASALATFKATERDYDVARMTLAASVASTWFEWQELRQRADIARKNLALGERTLTLVDARYRNGVADRSELSRQKTSVLSLRNALPPLEYQARQRLAALRILTGDYPFTDDLPESRFGQVQVPLIDPGTPASLVSRRPDLAAKEHRLAAASADIAQARAALLPAVSLTGAVRLSTDAFLSLSDPLGTASGLLGLSQTLFDGGQRRHSVALSESRRIALLEEYRAALLVAFQEVGDALDRGSLYLAEEQRLQAILVQAKETLQLTEIRYREGADDLLALLASQRAVFDARQQLSQVRLNRLIAAVDLYKALGGGWQAGLPETAKARAEEVVHPQGSRPG</sequence>
<feature type="chain" id="PRO_5044964681" evidence="4">
    <location>
        <begin position="21"/>
        <end position="478"/>
    </location>
</feature>
<evidence type="ECO:0000313" key="7">
    <source>
        <dbReference type="Proteomes" id="UP000664344"/>
    </source>
</evidence>
<proteinExistence type="inferred from homology"/>
<comment type="subcellular location">
    <subcellularLocation>
        <location evidence="4">Cell outer membrane</location>
        <topology evidence="4">Lipid-anchor</topology>
    </subcellularLocation>
</comment>
<dbReference type="NCBIfam" id="TIGR01845">
    <property type="entry name" value="outer_NodT"/>
    <property type="match status" value="1"/>
</dbReference>
<dbReference type="EMBL" id="JAFKDB010000008">
    <property type="protein sequence ID" value="MBN7769134.1"/>
    <property type="molecule type" value="Genomic_DNA"/>
</dbReference>
<keyword evidence="4" id="KW-0449">Lipoprotein</keyword>
<evidence type="ECO:0000256" key="4">
    <source>
        <dbReference type="RuleBase" id="RU362097"/>
    </source>
</evidence>
<evidence type="ECO:0000256" key="1">
    <source>
        <dbReference type="ARBA" id="ARBA00007613"/>
    </source>
</evidence>
<comment type="similarity">
    <text evidence="1 4">Belongs to the outer membrane factor (OMF) (TC 1.B.17) family.</text>
</comment>
<keyword evidence="4" id="KW-0472">Membrane</keyword>
<keyword evidence="2 4" id="KW-1134">Transmembrane beta strand</keyword>
<dbReference type="InterPro" id="IPR003423">
    <property type="entry name" value="OMP_efflux"/>
</dbReference>
<gene>
    <name evidence="6" type="ORF">JYP53_04340</name>
</gene>
<dbReference type="Gene3D" id="1.20.1600.10">
    <property type="entry name" value="Outer membrane efflux proteins (OEP)"/>
    <property type="match status" value="1"/>
</dbReference>
<evidence type="ECO:0000313" key="6">
    <source>
        <dbReference type="EMBL" id="MBN7769134.1"/>
    </source>
</evidence>
<evidence type="ECO:0000256" key="3">
    <source>
        <dbReference type="ARBA" id="ARBA00023237"/>
    </source>
</evidence>
<dbReference type="RefSeq" id="WP_206556821.1">
    <property type="nucleotide sequence ID" value="NZ_JAFKDB010000008.1"/>
</dbReference>
<evidence type="ECO:0000256" key="5">
    <source>
        <dbReference type="SAM" id="MobiDB-lite"/>
    </source>
</evidence>
<feature type="compositionally biased region" description="Polar residues" evidence="5">
    <location>
        <begin position="99"/>
        <end position="109"/>
    </location>
</feature>
<comment type="caution">
    <text evidence="6">The sequence shown here is derived from an EMBL/GenBank/DDBJ whole genome shotgun (WGS) entry which is preliminary data.</text>
</comment>
<reference evidence="6 7" key="1">
    <citation type="submission" date="2021-02" db="EMBL/GenBank/DDBJ databases">
        <title>PHA producing bacteria isolated from coastal sediment in Guangdong, Shenzhen.</title>
        <authorList>
            <person name="Zheng W."/>
            <person name="Yu S."/>
            <person name="Huang Y."/>
        </authorList>
    </citation>
    <scope>NUCLEOTIDE SEQUENCE [LARGE SCALE GENOMIC DNA]</scope>
    <source>
        <strain evidence="6 7">TN21-5</strain>
    </source>
</reference>
<dbReference type="PANTHER" id="PTHR30203:SF33">
    <property type="entry name" value="BLR4455 PROTEIN"/>
    <property type="match status" value="1"/>
</dbReference>
<dbReference type="SUPFAM" id="SSF56954">
    <property type="entry name" value="Outer membrane efflux proteins (OEP)"/>
    <property type="match status" value="1"/>
</dbReference>
<dbReference type="Proteomes" id="UP000664344">
    <property type="component" value="Unassembled WGS sequence"/>
</dbReference>
<keyword evidence="7" id="KW-1185">Reference proteome</keyword>
<dbReference type="InterPro" id="IPR010131">
    <property type="entry name" value="MdtP/NodT-like"/>
</dbReference>
<keyword evidence="4" id="KW-0812">Transmembrane</keyword>
<feature type="region of interest" description="Disordered" evidence="5">
    <location>
        <begin position="97"/>
        <end position="120"/>
    </location>
</feature>
<name>A0ABS3BBA4_9GAMM</name>
<dbReference type="PROSITE" id="PS51257">
    <property type="entry name" value="PROKAR_LIPOPROTEIN"/>
    <property type="match status" value="1"/>
</dbReference>
<dbReference type="Gene3D" id="2.20.200.10">
    <property type="entry name" value="Outer membrane efflux proteins (OEP)"/>
    <property type="match status" value="1"/>
</dbReference>
<keyword evidence="4" id="KW-0564">Palmitate</keyword>
<evidence type="ECO:0000256" key="2">
    <source>
        <dbReference type="ARBA" id="ARBA00022452"/>
    </source>
</evidence>
<accession>A0ABS3BBA4</accession>
<keyword evidence="4" id="KW-0732">Signal</keyword>
<dbReference type="Pfam" id="PF02321">
    <property type="entry name" value="OEP"/>
    <property type="match status" value="2"/>
</dbReference>